<dbReference type="STRING" id="927664.SAMN05421780_105117"/>
<dbReference type="InterPro" id="IPR001296">
    <property type="entry name" value="Glyco_trans_1"/>
</dbReference>
<feature type="domain" description="Glycosyl transferase family 1" evidence="1">
    <location>
        <begin position="215"/>
        <end position="413"/>
    </location>
</feature>
<dbReference type="EMBL" id="FOLE01000005">
    <property type="protein sequence ID" value="SFC40564.1"/>
    <property type="molecule type" value="Genomic_DNA"/>
</dbReference>
<reference evidence="2 3" key="1">
    <citation type="submission" date="2016-10" db="EMBL/GenBank/DDBJ databases">
        <authorList>
            <person name="de Groot N.N."/>
        </authorList>
    </citation>
    <scope>NUCLEOTIDE SEQUENCE [LARGE SCALE GENOMIC DNA]</scope>
    <source>
        <strain evidence="2 3">DSM 6793</strain>
    </source>
</reference>
<evidence type="ECO:0000313" key="3">
    <source>
        <dbReference type="Proteomes" id="UP000199514"/>
    </source>
</evidence>
<dbReference type="OrthoDB" id="9765330at2"/>
<dbReference type="Gene3D" id="3.40.50.2000">
    <property type="entry name" value="Glycogen Phosphorylase B"/>
    <property type="match status" value="2"/>
</dbReference>
<keyword evidence="2" id="KW-0808">Transferase</keyword>
<protein>
    <submittedName>
        <fullName evidence="2">Glycosyltransferase involved in cell wall bisynthesis</fullName>
    </submittedName>
</protein>
<dbReference type="Proteomes" id="UP000199514">
    <property type="component" value="Unassembled WGS sequence"/>
</dbReference>
<dbReference type="RefSeq" id="WP_143083938.1">
    <property type="nucleotide sequence ID" value="NZ_FOLE01000005.1"/>
</dbReference>
<organism evidence="2 3">
    <name type="scientific">Flexibacter flexilis DSM 6793</name>
    <dbReference type="NCBI Taxonomy" id="927664"/>
    <lineage>
        <taxon>Bacteria</taxon>
        <taxon>Pseudomonadati</taxon>
        <taxon>Bacteroidota</taxon>
        <taxon>Cytophagia</taxon>
        <taxon>Cytophagales</taxon>
        <taxon>Flexibacteraceae</taxon>
        <taxon>Flexibacter</taxon>
    </lineage>
</organism>
<proteinExistence type="predicted"/>
<evidence type="ECO:0000313" key="2">
    <source>
        <dbReference type="EMBL" id="SFC40564.1"/>
    </source>
</evidence>
<dbReference type="GO" id="GO:0016757">
    <property type="term" value="F:glycosyltransferase activity"/>
    <property type="evidence" value="ECO:0007669"/>
    <property type="project" value="InterPro"/>
</dbReference>
<sequence length="435" mass="49309">MINKKKVVVFGPGPMFKGGMANYTSSLARAFDRTGNTETHIVSWTQQYPAIIPRDFIDRASKTDVLAGTNIKVHYITNYNNPLSWGATVNAIKEINPDMVVFQWSVAVQGLPLGYIARRIKSETNIEVIFDLHFVIQKEQSSLDMMLSKYGLAVADTYVVHAYKTAQELETLYPKKTFLVNETGVRSKQKAQATVIKLYHPVYDMFKIDANFDVEAQKQALKLKKHVFLFFGFIRKYKGLHHCIEAFAKVAKQRDDVSLLIVGESFWQTLDTSKVSTKVKTALFGMAKSVFLKKTDNEQDYNPLALIEKYGLQDCTTVINDFVPNEDVHKYFQVSDSILLFYEYATPSGVESMAYNFKIPVLATKVGHFPETIKHGFNGYLAEAENAEDMAKQMLLSIQEPINRENVDAMAKKFSWDNYAAAILHRQPQSDVVVV</sequence>
<gene>
    <name evidence="2" type="ORF">SAMN05421780_105117</name>
</gene>
<dbReference type="SUPFAM" id="SSF53756">
    <property type="entry name" value="UDP-Glycosyltransferase/glycogen phosphorylase"/>
    <property type="match status" value="1"/>
</dbReference>
<dbReference type="Pfam" id="PF00534">
    <property type="entry name" value="Glycos_transf_1"/>
    <property type="match status" value="1"/>
</dbReference>
<name>A0A1I1IWE9_9BACT</name>
<dbReference type="AlphaFoldDB" id="A0A1I1IWE9"/>
<keyword evidence="3" id="KW-1185">Reference proteome</keyword>
<dbReference type="PANTHER" id="PTHR12526">
    <property type="entry name" value="GLYCOSYLTRANSFERASE"/>
    <property type="match status" value="1"/>
</dbReference>
<evidence type="ECO:0000259" key="1">
    <source>
        <dbReference type="Pfam" id="PF00534"/>
    </source>
</evidence>
<accession>A0A1I1IWE9</accession>